<keyword evidence="4 10" id="KW-0067">ATP-binding</keyword>
<feature type="transmembrane region" description="Helical" evidence="7">
    <location>
        <begin position="241"/>
        <end position="264"/>
    </location>
</feature>
<dbReference type="InterPro" id="IPR011527">
    <property type="entry name" value="ABC1_TM_dom"/>
</dbReference>
<dbReference type="Pfam" id="PF00005">
    <property type="entry name" value="ABC_tran"/>
    <property type="match status" value="1"/>
</dbReference>
<dbReference type="InterPro" id="IPR036640">
    <property type="entry name" value="ABC1_TM_sf"/>
</dbReference>
<evidence type="ECO:0000256" key="3">
    <source>
        <dbReference type="ARBA" id="ARBA00022741"/>
    </source>
</evidence>
<evidence type="ECO:0000259" key="9">
    <source>
        <dbReference type="PROSITE" id="PS50929"/>
    </source>
</evidence>
<evidence type="ECO:0000256" key="4">
    <source>
        <dbReference type="ARBA" id="ARBA00022840"/>
    </source>
</evidence>
<evidence type="ECO:0000256" key="5">
    <source>
        <dbReference type="ARBA" id="ARBA00022989"/>
    </source>
</evidence>
<accession>A0ABY4KY56</accession>
<keyword evidence="3" id="KW-0547">Nucleotide-binding</keyword>
<evidence type="ECO:0000256" key="1">
    <source>
        <dbReference type="ARBA" id="ARBA00004651"/>
    </source>
</evidence>
<dbReference type="PROSITE" id="PS50893">
    <property type="entry name" value="ABC_TRANSPORTER_2"/>
    <property type="match status" value="1"/>
</dbReference>
<gene>
    <name evidence="10" type="ORF">FOF52_04735</name>
</gene>
<dbReference type="InterPro" id="IPR017871">
    <property type="entry name" value="ABC_transporter-like_CS"/>
</dbReference>
<dbReference type="SUPFAM" id="SSF52540">
    <property type="entry name" value="P-loop containing nucleoside triphosphate hydrolases"/>
    <property type="match status" value="1"/>
</dbReference>
<organism evidence="10 11">
    <name type="scientific">Thermobifida alba</name>
    <name type="common">Thermomonospora alba</name>
    <dbReference type="NCBI Taxonomy" id="53522"/>
    <lineage>
        <taxon>Bacteria</taxon>
        <taxon>Bacillati</taxon>
        <taxon>Actinomycetota</taxon>
        <taxon>Actinomycetes</taxon>
        <taxon>Streptosporangiales</taxon>
        <taxon>Nocardiopsidaceae</taxon>
        <taxon>Thermobifida</taxon>
    </lineage>
</organism>
<keyword evidence="6 7" id="KW-0472">Membrane</keyword>
<dbReference type="InterPro" id="IPR003439">
    <property type="entry name" value="ABC_transporter-like_ATP-bd"/>
</dbReference>
<evidence type="ECO:0000313" key="10">
    <source>
        <dbReference type="EMBL" id="UPT20355.1"/>
    </source>
</evidence>
<dbReference type="PROSITE" id="PS50929">
    <property type="entry name" value="ABC_TM1F"/>
    <property type="match status" value="1"/>
</dbReference>
<protein>
    <submittedName>
        <fullName evidence="10">ABC transporter ATP-binding protein</fullName>
    </submittedName>
</protein>
<proteinExistence type="predicted"/>
<dbReference type="SUPFAM" id="SSF90123">
    <property type="entry name" value="ABC transporter transmembrane region"/>
    <property type="match status" value="1"/>
</dbReference>
<evidence type="ECO:0000313" key="11">
    <source>
        <dbReference type="Proteomes" id="UP000832041"/>
    </source>
</evidence>
<dbReference type="Proteomes" id="UP000832041">
    <property type="component" value="Chromosome"/>
</dbReference>
<dbReference type="InterPro" id="IPR027417">
    <property type="entry name" value="P-loop_NTPase"/>
</dbReference>
<feature type="transmembrane region" description="Helical" evidence="7">
    <location>
        <begin position="52"/>
        <end position="70"/>
    </location>
</feature>
<dbReference type="Gene3D" id="3.40.50.300">
    <property type="entry name" value="P-loop containing nucleotide triphosphate hydrolases"/>
    <property type="match status" value="1"/>
</dbReference>
<dbReference type="Gene3D" id="1.20.1560.10">
    <property type="entry name" value="ABC transporter type 1, transmembrane domain"/>
    <property type="match status" value="1"/>
</dbReference>
<dbReference type="PROSITE" id="PS00211">
    <property type="entry name" value="ABC_TRANSPORTER_1"/>
    <property type="match status" value="1"/>
</dbReference>
<evidence type="ECO:0000256" key="2">
    <source>
        <dbReference type="ARBA" id="ARBA00022692"/>
    </source>
</evidence>
<keyword evidence="5 7" id="KW-1133">Transmembrane helix</keyword>
<reference evidence="10 11" key="1">
    <citation type="submission" date="2020-04" db="EMBL/GenBank/DDBJ databases">
        <title>Thermobifida alba genome sequencing and assembly.</title>
        <authorList>
            <person name="Luzics S."/>
            <person name="Horvath B."/>
            <person name="Nagy I."/>
            <person name="Toth A."/>
            <person name="Nagy I."/>
            <person name="Kukolya J."/>
        </authorList>
    </citation>
    <scope>NUCLEOTIDE SEQUENCE [LARGE SCALE GENOMIC DNA]</scope>
    <source>
        <strain evidence="10 11">DSM 43795</strain>
    </source>
</reference>
<name>A0ABY4KY56_THEAE</name>
<dbReference type="GO" id="GO:0005524">
    <property type="term" value="F:ATP binding"/>
    <property type="evidence" value="ECO:0007669"/>
    <property type="project" value="UniProtKB-KW"/>
</dbReference>
<feature type="domain" description="ABC transmembrane type-1" evidence="9">
    <location>
        <begin position="21"/>
        <end position="299"/>
    </location>
</feature>
<feature type="transmembrane region" description="Helical" evidence="7">
    <location>
        <begin position="21"/>
        <end position="46"/>
    </location>
</feature>
<evidence type="ECO:0000256" key="7">
    <source>
        <dbReference type="SAM" id="Phobius"/>
    </source>
</evidence>
<dbReference type="Pfam" id="PF00664">
    <property type="entry name" value="ABC_membrane"/>
    <property type="match status" value="1"/>
</dbReference>
<dbReference type="PANTHER" id="PTHR24221:SF654">
    <property type="entry name" value="ATP-BINDING CASSETTE SUB-FAMILY B MEMBER 6"/>
    <property type="match status" value="1"/>
</dbReference>
<keyword evidence="2 7" id="KW-0812">Transmembrane</keyword>
<comment type="subcellular location">
    <subcellularLocation>
        <location evidence="1">Cell membrane</location>
        <topology evidence="1">Multi-pass membrane protein</topology>
    </subcellularLocation>
</comment>
<dbReference type="SMART" id="SM00382">
    <property type="entry name" value="AAA"/>
    <property type="match status" value="1"/>
</dbReference>
<evidence type="ECO:0000256" key="6">
    <source>
        <dbReference type="ARBA" id="ARBA00023136"/>
    </source>
</evidence>
<feature type="domain" description="ABC transporter" evidence="8">
    <location>
        <begin position="330"/>
        <end position="564"/>
    </location>
</feature>
<dbReference type="InterPro" id="IPR003593">
    <property type="entry name" value="AAA+_ATPase"/>
</dbReference>
<sequence>MIRAFLDALGPDHARPVRNRLLLTAAVSALQGVLLALLVPVFAALLGPGPEAALPWLAALLAVTAGYAVLRSVSLYLNFTLGGSISRGLHRRIGDHVARLPLGWFTGARLGELNRIATDGVSRTMQVPVHILPPLSDAVITPAVALVGLAVFDWRLAAAAAVAALPLWAAFRRSNAAVARNDAARDAAADEAAGRVLEYARAQPVLRAFGRLDQGHAALEESLRGEHAAVRRLLLRAVPAMFAFGFLARLAFGALLAVAVLLALDAQTPAPLLVALLVPVARCAHAVAGAAELGGALRMAETGLRRINEVLAAEPLPEPDRPRRPERFDVEFDSVSFRHDDGTQALSDVSFHVPEGSVTALVGPSGAGKTTAARLLARFHDATGGAVRIGGVDVRDIGSEELSRHVAMVFQDVYLFDATIADNIRLARPGADGAELERVARLSGLDRVVAELPDGWDTRVGEGGTALSGGQKQRVSIARALLKDAPVVVLDEATAALDAENEAVVSAAVTELARERTVIVIAHRMATVRAADRIVFLDGGRVAEQGAPGELAAANGRYAEFLHARQKALGWRLTAAAST</sequence>
<dbReference type="EMBL" id="CP051627">
    <property type="protein sequence ID" value="UPT20355.1"/>
    <property type="molecule type" value="Genomic_DNA"/>
</dbReference>
<evidence type="ECO:0000259" key="8">
    <source>
        <dbReference type="PROSITE" id="PS50893"/>
    </source>
</evidence>
<dbReference type="PANTHER" id="PTHR24221">
    <property type="entry name" value="ATP-BINDING CASSETTE SUB-FAMILY B"/>
    <property type="match status" value="1"/>
</dbReference>
<dbReference type="InterPro" id="IPR039421">
    <property type="entry name" value="Type_1_exporter"/>
</dbReference>
<keyword evidence="11" id="KW-1185">Reference proteome</keyword>
<dbReference type="RefSeq" id="WP_248592612.1">
    <property type="nucleotide sequence ID" value="NZ_BAABEB010000012.1"/>
</dbReference>